<protein>
    <submittedName>
        <fullName evidence="1">Uncharacterized protein</fullName>
    </submittedName>
</protein>
<sequence length="175" mass="19891">MKAELILLYIFCLLSFGCGNDKTVGDATDTETTSQKRAITTHAIENLKYTDYVLSNTGEQAVASWDNYQELAIQIGYLKKADISFFNGDKELLKKFVAEFKIGLPEDLNTNPILSRMAMVETSVLKLHDDLTLDNIPDENKLQSVKEVIVAFSNFNYQINKKLERDKFDQISSEY</sequence>
<gene>
    <name evidence="1" type="ORF">H7F21_01390</name>
</gene>
<name>A0A842IS73_9FLAO</name>
<dbReference type="RefSeq" id="WP_185787445.1">
    <property type="nucleotide sequence ID" value="NZ_JACLCP010000001.1"/>
</dbReference>
<dbReference type="Proteomes" id="UP000533900">
    <property type="component" value="Unassembled WGS sequence"/>
</dbReference>
<comment type="caution">
    <text evidence="1">The sequence shown here is derived from an EMBL/GenBank/DDBJ whole genome shotgun (WGS) entry which is preliminary data.</text>
</comment>
<dbReference type="EMBL" id="JACLCP010000001">
    <property type="protein sequence ID" value="MBC2843728.1"/>
    <property type="molecule type" value="Genomic_DNA"/>
</dbReference>
<dbReference type="AlphaFoldDB" id="A0A842IS73"/>
<dbReference type="PROSITE" id="PS51257">
    <property type="entry name" value="PROKAR_LIPOPROTEIN"/>
    <property type="match status" value="1"/>
</dbReference>
<organism evidence="1 2">
    <name type="scientific">Winogradskyella flava</name>
    <dbReference type="NCBI Taxonomy" id="1884876"/>
    <lineage>
        <taxon>Bacteria</taxon>
        <taxon>Pseudomonadati</taxon>
        <taxon>Bacteroidota</taxon>
        <taxon>Flavobacteriia</taxon>
        <taxon>Flavobacteriales</taxon>
        <taxon>Flavobacteriaceae</taxon>
        <taxon>Winogradskyella</taxon>
    </lineage>
</organism>
<proteinExistence type="predicted"/>
<reference evidence="1" key="1">
    <citation type="submission" date="2020-08" db="EMBL/GenBank/DDBJ databases">
        <title>Winogradskyella ouciana sp. nov., isolated from the hadal seawater of the Mariana Trench.</title>
        <authorList>
            <person name="He X."/>
        </authorList>
    </citation>
    <scope>NUCLEOTIDE SEQUENCE [LARGE SCALE GENOMIC DNA]</scope>
    <source>
        <strain evidence="1">KCTC 52348</strain>
    </source>
</reference>
<accession>A0A842IS73</accession>
<keyword evidence="2" id="KW-1185">Reference proteome</keyword>
<evidence type="ECO:0000313" key="1">
    <source>
        <dbReference type="EMBL" id="MBC2843728.1"/>
    </source>
</evidence>
<evidence type="ECO:0000313" key="2">
    <source>
        <dbReference type="Proteomes" id="UP000533900"/>
    </source>
</evidence>